<dbReference type="Proteomes" id="UP000582837">
    <property type="component" value="Unassembled WGS sequence"/>
</dbReference>
<evidence type="ECO:0000256" key="5">
    <source>
        <dbReference type="ARBA" id="ARBA00022827"/>
    </source>
</evidence>
<dbReference type="Pfam" id="PF01593">
    <property type="entry name" value="Amino_oxidase"/>
    <property type="match status" value="1"/>
</dbReference>
<dbReference type="EC" id="1.3.99.26" evidence="10"/>
<dbReference type="EC" id="1.3.99.29" evidence="10"/>
<feature type="domain" description="Amine oxidase" evidence="9">
    <location>
        <begin position="14"/>
        <end position="480"/>
    </location>
</feature>
<comment type="caution">
    <text evidence="10">The sequence shown here is derived from an EMBL/GenBank/DDBJ whole genome shotgun (WGS) entry which is preliminary data.</text>
</comment>
<evidence type="ECO:0000256" key="8">
    <source>
        <dbReference type="SAM" id="MobiDB-lite"/>
    </source>
</evidence>
<keyword evidence="4 7" id="KW-0125">Carotenoid biosynthesis</keyword>
<dbReference type="InterPro" id="IPR036188">
    <property type="entry name" value="FAD/NAD-bd_sf"/>
</dbReference>
<feature type="region of interest" description="Disordered" evidence="8">
    <location>
        <begin position="489"/>
        <end position="510"/>
    </location>
</feature>
<dbReference type="EC" id="1.3.99.28" evidence="10"/>
<dbReference type="SUPFAM" id="SSF51905">
    <property type="entry name" value="FAD/NAD(P)-binding domain"/>
    <property type="match status" value="1"/>
</dbReference>
<protein>
    <submittedName>
        <fullName evidence="10">Phytoene desaturase</fullName>
        <ecNumber evidence="10">1.3.99.26</ecNumber>
        <ecNumber evidence="10">1.3.99.28</ecNumber>
        <ecNumber evidence="10">1.3.99.29</ecNumber>
        <ecNumber evidence="10">1.3.99.31</ecNumber>
    </submittedName>
</protein>
<evidence type="ECO:0000256" key="2">
    <source>
        <dbReference type="ARBA" id="ARBA00006046"/>
    </source>
</evidence>
<dbReference type="Gene3D" id="3.50.50.60">
    <property type="entry name" value="FAD/NAD(P)-binding domain"/>
    <property type="match status" value="2"/>
</dbReference>
<evidence type="ECO:0000256" key="4">
    <source>
        <dbReference type="ARBA" id="ARBA00022746"/>
    </source>
</evidence>
<dbReference type="PANTHER" id="PTHR43734">
    <property type="entry name" value="PHYTOENE DESATURASE"/>
    <property type="match status" value="1"/>
</dbReference>
<comment type="pathway">
    <text evidence="1 7">Carotenoid biosynthesis.</text>
</comment>
<dbReference type="AlphaFoldDB" id="A0A841H8A3"/>
<name>A0A841H8A3_9BACT</name>
<dbReference type="GO" id="GO:0016117">
    <property type="term" value="P:carotenoid biosynthetic process"/>
    <property type="evidence" value="ECO:0007669"/>
    <property type="project" value="UniProtKB-KW"/>
</dbReference>
<dbReference type="PANTHER" id="PTHR43734:SF3">
    <property type="entry name" value="B-CAROTENE KETOLASE"/>
    <property type="match status" value="1"/>
</dbReference>
<keyword evidence="11" id="KW-1185">Reference proteome</keyword>
<sequence length="510" mass="56949">MKPQHAVVIGAGFGGMAAAIRLRARGFRVTLVEGMDQPGGRAAVFRRDGFTFDAGPTVITAPYLLQELFSLVGRDWRDYFDLIPVDPFYRVEFPDGTRFDYVGDEKRLLEQIAAFNPADVEGYRKLAAHAERIFDVGYTRLSDVPFGRVSDMLRVVPEMLRLGNHKSVYAQVAEYIQDERLRQVFSFEPLLVGGNPFRITSIYLLIHWLERKWGVWFGRGGTTSIVAGMARLMEEIGIDIRLSSPAERIEVENGRAVAVHAGGQRIAADVVVANADPTHVYGELIPAEKRNLRTRAALRTRQYSMGLFVGYFGTKKTYPELAHHTILMGPRYRELLRDIFDRKILADDFSLYLHAPTRTDPSLAPPGHECFYVLSPVPNLQAGIDWEREGGPYFDRILDALEDRYLPGLRENLVTQFHVTPTYFRDTLRSTHGAGFGIEPRLTQSAYFRYHNQSPHVGGLYFVGSGTHPGAGVPGVLSTAKVLDRIVPAPPHADPVPATARTRGTLSVPA</sequence>
<dbReference type="EC" id="1.3.99.31" evidence="10"/>
<keyword evidence="6 7" id="KW-0560">Oxidoreductase</keyword>
<evidence type="ECO:0000256" key="3">
    <source>
        <dbReference type="ARBA" id="ARBA00022630"/>
    </source>
</evidence>
<evidence type="ECO:0000259" key="9">
    <source>
        <dbReference type="Pfam" id="PF01593"/>
    </source>
</evidence>
<accession>A0A841H8A3</accession>
<comment type="similarity">
    <text evidence="2 7">Belongs to the carotenoid/retinoid oxidoreductase family.</text>
</comment>
<keyword evidence="5" id="KW-0274">FAD</keyword>
<evidence type="ECO:0000256" key="1">
    <source>
        <dbReference type="ARBA" id="ARBA00004829"/>
    </source>
</evidence>
<evidence type="ECO:0000256" key="6">
    <source>
        <dbReference type="ARBA" id="ARBA00023002"/>
    </source>
</evidence>
<evidence type="ECO:0000313" key="10">
    <source>
        <dbReference type="EMBL" id="MBB6073919.1"/>
    </source>
</evidence>
<dbReference type="FunFam" id="3.50.50.60:FF:000378">
    <property type="entry name" value="Phytoene desaturase"/>
    <property type="match status" value="1"/>
</dbReference>
<keyword evidence="3" id="KW-0285">Flavoprotein</keyword>
<dbReference type="NCBIfam" id="TIGR02734">
    <property type="entry name" value="crtI_fam"/>
    <property type="match status" value="1"/>
</dbReference>
<reference evidence="10 11" key="1">
    <citation type="submission" date="2020-08" db="EMBL/GenBank/DDBJ databases">
        <title>Genomic Encyclopedia of Type Strains, Phase IV (KMG-IV): sequencing the most valuable type-strain genomes for metagenomic binning, comparative biology and taxonomic classification.</title>
        <authorList>
            <person name="Goeker M."/>
        </authorList>
    </citation>
    <scope>NUCLEOTIDE SEQUENCE [LARGE SCALE GENOMIC DNA]</scope>
    <source>
        <strain evidence="10 11">DSM 29007</strain>
    </source>
</reference>
<dbReference type="InterPro" id="IPR014105">
    <property type="entry name" value="Carotenoid/retinoid_OxRdtase"/>
</dbReference>
<dbReference type="GO" id="GO:0016491">
    <property type="term" value="F:oxidoreductase activity"/>
    <property type="evidence" value="ECO:0007669"/>
    <property type="project" value="UniProtKB-KW"/>
</dbReference>
<dbReference type="RefSeq" id="WP_170035036.1">
    <property type="nucleotide sequence ID" value="NZ_JABDTL010000001.1"/>
</dbReference>
<evidence type="ECO:0000256" key="7">
    <source>
        <dbReference type="RuleBase" id="RU362075"/>
    </source>
</evidence>
<proteinExistence type="inferred from homology"/>
<dbReference type="InterPro" id="IPR002937">
    <property type="entry name" value="Amino_oxidase"/>
</dbReference>
<gene>
    <name evidence="10" type="ORF">HNQ61_005600</name>
</gene>
<evidence type="ECO:0000313" key="11">
    <source>
        <dbReference type="Proteomes" id="UP000582837"/>
    </source>
</evidence>
<organism evidence="10 11">
    <name type="scientific">Longimicrobium terrae</name>
    <dbReference type="NCBI Taxonomy" id="1639882"/>
    <lineage>
        <taxon>Bacteria</taxon>
        <taxon>Pseudomonadati</taxon>
        <taxon>Gemmatimonadota</taxon>
        <taxon>Longimicrobiia</taxon>
        <taxon>Longimicrobiales</taxon>
        <taxon>Longimicrobiaceae</taxon>
        <taxon>Longimicrobium</taxon>
    </lineage>
</organism>
<dbReference type="EMBL" id="JACHIA010000033">
    <property type="protein sequence ID" value="MBB6073919.1"/>
    <property type="molecule type" value="Genomic_DNA"/>
</dbReference>